<organism evidence="3 4">
    <name type="scientific">Variovorax ureilyticus</name>
    <dbReference type="NCBI Taxonomy" id="1836198"/>
    <lineage>
        <taxon>Bacteria</taxon>
        <taxon>Pseudomonadati</taxon>
        <taxon>Pseudomonadota</taxon>
        <taxon>Betaproteobacteria</taxon>
        <taxon>Burkholderiales</taxon>
        <taxon>Comamonadaceae</taxon>
        <taxon>Variovorax</taxon>
    </lineage>
</organism>
<proteinExistence type="predicted"/>
<evidence type="ECO:0000313" key="3">
    <source>
        <dbReference type="EMBL" id="MEJ8813782.1"/>
    </source>
</evidence>
<protein>
    <submittedName>
        <fullName evidence="3">HIT family protein</fullName>
        <ecNumber evidence="3">2.1.1.-</ecNumber>
    </submittedName>
</protein>
<feature type="short sequence motif" description="Histidine triad motif" evidence="1">
    <location>
        <begin position="93"/>
        <end position="97"/>
    </location>
</feature>
<evidence type="ECO:0000313" key="4">
    <source>
        <dbReference type="Proteomes" id="UP001365846"/>
    </source>
</evidence>
<dbReference type="EMBL" id="JBBKZU010000010">
    <property type="protein sequence ID" value="MEJ8813782.1"/>
    <property type="molecule type" value="Genomic_DNA"/>
</dbReference>
<name>A0ABU8VKW6_9BURK</name>
<comment type="caution">
    <text evidence="3">The sequence shown here is derived from an EMBL/GenBank/DDBJ whole genome shotgun (WGS) entry which is preliminary data.</text>
</comment>
<feature type="domain" description="HIT" evidence="2">
    <location>
        <begin position="42"/>
        <end position="108"/>
    </location>
</feature>
<evidence type="ECO:0000259" key="2">
    <source>
        <dbReference type="PROSITE" id="PS51084"/>
    </source>
</evidence>
<reference evidence="3 4" key="1">
    <citation type="submission" date="2024-03" db="EMBL/GenBank/DDBJ databases">
        <title>Novel species of the genus Variovorax.</title>
        <authorList>
            <person name="Liu Q."/>
            <person name="Xin Y.-H."/>
        </authorList>
    </citation>
    <scope>NUCLEOTIDE SEQUENCE [LARGE SCALE GENOMIC DNA]</scope>
    <source>
        <strain evidence="3 4">KACC 18899</strain>
    </source>
</reference>
<dbReference type="Gene3D" id="3.30.428.10">
    <property type="entry name" value="HIT-like"/>
    <property type="match status" value="1"/>
</dbReference>
<accession>A0ABU8VKW6</accession>
<sequence length="148" mass="16611">MTMKRVEGCPLCDETGGRLVHEAAKFRVIHAAEAGFPAFYRVVWKEHVVEWSDLSSADRSLCMEAVAVVEQCLRDALAPTKINLAALGNMVAHLHWHVIARFDWDTRFPAPVWAPAQRERDAAREASVEAALPAVERDMVQRLSSRSF</sequence>
<evidence type="ECO:0000256" key="1">
    <source>
        <dbReference type="PROSITE-ProRule" id="PRU00464"/>
    </source>
</evidence>
<dbReference type="GO" id="GO:0032259">
    <property type="term" value="P:methylation"/>
    <property type="evidence" value="ECO:0007669"/>
    <property type="project" value="UniProtKB-KW"/>
</dbReference>
<dbReference type="RefSeq" id="WP_340359015.1">
    <property type="nucleotide sequence ID" value="NZ_JBBKZU010000010.1"/>
</dbReference>
<dbReference type="InterPro" id="IPR026026">
    <property type="entry name" value="HIT_Hint"/>
</dbReference>
<dbReference type="EC" id="2.1.1.-" evidence="3"/>
<dbReference type="SUPFAM" id="SSF54197">
    <property type="entry name" value="HIT-like"/>
    <property type="match status" value="1"/>
</dbReference>
<dbReference type="PIRSF" id="PIRSF000714">
    <property type="entry name" value="HIT"/>
    <property type="match status" value="1"/>
</dbReference>
<dbReference type="PROSITE" id="PS51084">
    <property type="entry name" value="HIT_2"/>
    <property type="match status" value="1"/>
</dbReference>
<dbReference type="Pfam" id="PF01230">
    <property type="entry name" value="HIT"/>
    <property type="match status" value="1"/>
</dbReference>
<keyword evidence="3" id="KW-0489">Methyltransferase</keyword>
<dbReference type="InterPro" id="IPR011146">
    <property type="entry name" value="HIT-like"/>
</dbReference>
<dbReference type="Proteomes" id="UP001365846">
    <property type="component" value="Unassembled WGS sequence"/>
</dbReference>
<dbReference type="InterPro" id="IPR036265">
    <property type="entry name" value="HIT-like_sf"/>
</dbReference>
<gene>
    <name evidence="3" type="ORF">WKW77_22030</name>
</gene>
<keyword evidence="4" id="KW-1185">Reference proteome</keyword>
<keyword evidence="3" id="KW-0808">Transferase</keyword>
<dbReference type="GO" id="GO:0008168">
    <property type="term" value="F:methyltransferase activity"/>
    <property type="evidence" value="ECO:0007669"/>
    <property type="project" value="UniProtKB-KW"/>
</dbReference>